<keyword evidence="2" id="KW-1185">Reference proteome</keyword>
<dbReference type="EMBL" id="CP001899">
    <property type="protein sequence ID" value="ADC65018.1"/>
    <property type="molecule type" value="Genomic_DNA"/>
</dbReference>
<dbReference type="eggNOG" id="arCOG10357">
    <property type="taxonomic scope" value="Archaea"/>
</dbReference>
<gene>
    <name evidence="1" type="ordered locus">Ferp_0850</name>
</gene>
<name>D3RX05_FERPA</name>
<dbReference type="HOGENOM" id="CLU_2629542_0_0_2"/>
<organism evidence="1 2">
    <name type="scientific">Ferroglobus placidus (strain DSM 10642 / AEDII12DO)</name>
    <dbReference type="NCBI Taxonomy" id="589924"/>
    <lineage>
        <taxon>Archaea</taxon>
        <taxon>Methanobacteriati</taxon>
        <taxon>Methanobacteriota</taxon>
        <taxon>Archaeoglobi</taxon>
        <taxon>Archaeoglobales</taxon>
        <taxon>Archaeoglobaceae</taxon>
        <taxon>Ferroglobus</taxon>
    </lineage>
</organism>
<reference evidence="1 2" key="2">
    <citation type="journal article" date="2011" name="Stand. Genomic Sci.">
        <title>Complete genome sequence of Ferroglobus placidus AEDII12DO.</title>
        <authorList>
            <person name="Anderson I."/>
            <person name="Risso C."/>
            <person name="Holmes D."/>
            <person name="Lucas S."/>
            <person name="Copeland A."/>
            <person name="Lapidus A."/>
            <person name="Cheng J.F."/>
            <person name="Bruce D."/>
            <person name="Goodwin L."/>
            <person name="Pitluck S."/>
            <person name="Saunders E."/>
            <person name="Brettin T."/>
            <person name="Detter J.C."/>
            <person name="Han C."/>
            <person name="Tapia R."/>
            <person name="Larimer F."/>
            <person name="Land M."/>
            <person name="Hauser L."/>
            <person name="Woyke T."/>
            <person name="Lovley D."/>
            <person name="Kyrpides N."/>
            <person name="Ivanova N."/>
        </authorList>
    </citation>
    <scope>NUCLEOTIDE SEQUENCE [LARGE SCALE GENOMIC DNA]</scope>
    <source>
        <strain evidence="2">DSM 10642 / AEDII12DO</strain>
    </source>
</reference>
<evidence type="ECO:0000313" key="2">
    <source>
        <dbReference type="Proteomes" id="UP000002613"/>
    </source>
</evidence>
<sequence length="77" mass="8888">MNPIRLKIKLRRREGIVDVDTESKSVMVLECSLMENCSSLYGFCQPFCEIIVAAKDYAFKRRKPKAEVMELECAKLN</sequence>
<dbReference type="PaxDb" id="589924-Ferp_0850"/>
<accession>D3RX05</accession>
<proteinExistence type="predicted"/>
<evidence type="ECO:0000313" key="1">
    <source>
        <dbReference type="EMBL" id="ADC65018.1"/>
    </source>
</evidence>
<dbReference type="GeneID" id="8778356"/>
<reference evidence="2" key="1">
    <citation type="submission" date="2010-02" db="EMBL/GenBank/DDBJ databases">
        <title>Complete sequence of Ferroglobus placidus DSM 10642.</title>
        <authorList>
            <consortium name="US DOE Joint Genome Institute"/>
            <person name="Lucas S."/>
            <person name="Copeland A."/>
            <person name="Lapidus A."/>
            <person name="Cheng J.-F."/>
            <person name="Bruce D."/>
            <person name="Goodwin L."/>
            <person name="Pitluck S."/>
            <person name="Saunders E."/>
            <person name="Brettin T."/>
            <person name="Detter J.C."/>
            <person name="Han C."/>
            <person name="Tapia R."/>
            <person name="Larimer F."/>
            <person name="Land M."/>
            <person name="Hauser L."/>
            <person name="Kyrpides N."/>
            <person name="Ivanova N."/>
            <person name="Holmes D."/>
            <person name="Lovley D."/>
            <person name="Kyrpides N."/>
            <person name="Anderson I.J."/>
            <person name="Woyke T."/>
        </authorList>
    </citation>
    <scope>NUCLEOTIDE SEQUENCE [LARGE SCALE GENOMIC DNA]</scope>
    <source>
        <strain evidence="2">DSM 10642 / AEDII12DO</strain>
    </source>
</reference>
<dbReference type="STRING" id="589924.Ferp_0850"/>
<dbReference type="KEGG" id="fpl:Ferp_0850"/>
<dbReference type="OrthoDB" id="384249at2157"/>
<dbReference type="AlphaFoldDB" id="D3RX05"/>
<protein>
    <submittedName>
        <fullName evidence="1">Uncharacterized protein</fullName>
    </submittedName>
</protein>
<dbReference type="Proteomes" id="UP000002613">
    <property type="component" value="Chromosome"/>
</dbReference>
<dbReference type="RefSeq" id="WP_012965361.1">
    <property type="nucleotide sequence ID" value="NC_013849.1"/>
</dbReference>